<evidence type="ECO:0000256" key="6">
    <source>
        <dbReference type="ARBA" id="ARBA00023239"/>
    </source>
</evidence>
<dbReference type="GO" id="GO:0008428">
    <property type="term" value="F:ribonuclease inhibitor activity"/>
    <property type="evidence" value="ECO:0007669"/>
    <property type="project" value="InterPro"/>
</dbReference>
<dbReference type="OrthoDB" id="943692at2"/>
<feature type="binding site" evidence="9">
    <location>
        <begin position="75"/>
        <end position="78"/>
    </location>
    <ligand>
        <name>substrate</name>
    </ligand>
</feature>
<feature type="binding site" evidence="9">
    <location>
        <position position="98"/>
    </location>
    <ligand>
        <name>Mg(2+)</name>
        <dbReference type="ChEBI" id="CHEBI:18420"/>
    </ligand>
</feature>
<evidence type="ECO:0000256" key="8">
    <source>
        <dbReference type="ARBA" id="ARBA00047973"/>
    </source>
</evidence>
<proteinExistence type="inferred from homology"/>
<organism evidence="11 12">
    <name type="scientific">Aromatoleum tolulyticum</name>
    <dbReference type="NCBI Taxonomy" id="34027"/>
    <lineage>
        <taxon>Bacteria</taxon>
        <taxon>Pseudomonadati</taxon>
        <taxon>Pseudomonadota</taxon>
        <taxon>Betaproteobacteria</taxon>
        <taxon>Rhodocyclales</taxon>
        <taxon>Rhodocyclaceae</taxon>
        <taxon>Aromatoleum</taxon>
    </lineage>
</organism>
<dbReference type="RefSeq" id="WP_076602594.1">
    <property type="nucleotide sequence ID" value="NZ_FTMD01000008.1"/>
</dbReference>
<reference evidence="12" key="1">
    <citation type="submission" date="2017-01" db="EMBL/GenBank/DDBJ databases">
        <authorList>
            <person name="Varghese N."/>
            <person name="Submissions S."/>
        </authorList>
    </citation>
    <scope>NUCLEOTIDE SEQUENCE [LARGE SCALE GENOMIC DNA]</scope>
    <source>
        <strain evidence="12">ATCC 51758</strain>
    </source>
</reference>
<dbReference type="EC" id="4.1.3.17" evidence="10"/>
<evidence type="ECO:0000256" key="10">
    <source>
        <dbReference type="RuleBase" id="RU004338"/>
    </source>
</evidence>
<dbReference type="SUPFAM" id="SSF89562">
    <property type="entry name" value="RraA-like"/>
    <property type="match status" value="1"/>
</dbReference>
<keyword evidence="6 10" id="KW-0456">Lyase</keyword>
<comment type="catalytic activity">
    <reaction evidence="8 10">
        <text>oxaloacetate + H(+) = pyruvate + CO2</text>
        <dbReference type="Rhea" id="RHEA:15641"/>
        <dbReference type="ChEBI" id="CHEBI:15361"/>
        <dbReference type="ChEBI" id="CHEBI:15378"/>
        <dbReference type="ChEBI" id="CHEBI:16452"/>
        <dbReference type="ChEBI" id="CHEBI:16526"/>
        <dbReference type="EC" id="4.1.1.112"/>
    </reaction>
</comment>
<dbReference type="GO" id="GO:0008948">
    <property type="term" value="F:oxaloacetate decarboxylase activity"/>
    <property type="evidence" value="ECO:0007669"/>
    <property type="project" value="UniProtKB-EC"/>
</dbReference>
<dbReference type="NCBIfam" id="TIGR01935">
    <property type="entry name" value="NOT-MenG"/>
    <property type="match status" value="1"/>
</dbReference>
<dbReference type="Proteomes" id="UP000186819">
    <property type="component" value="Unassembled WGS sequence"/>
</dbReference>
<dbReference type="GO" id="GO:0051252">
    <property type="term" value="P:regulation of RNA metabolic process"/>
    <property type="evidence" value="ECO:0007669"/>
    <property type="project" value="InterPro"/>
</dbReference>
<dbReference type="Gene3D" id="3.50.30.40">
    <property type="entry name" value="Ribonuclease E inhibitor RraA/RraA-like"/>
    <property type="match status" value="1"/>
</dbReference>
<dbReference type="InterPro" id="IPR036704">
    <property type="entry name" value="RraA/RraA-like_sf"/>
</dbReference>
<comment type="similarity">
    <text evidence="3 10">Belongs to the class II aldolase/RraA-like family.</text>
</comment>
<comment type="cofactor">
    <cofactor evidence="2 10">
        <name>a divalent metal cation</name>
        <dbReference type="ChEBI" id="CHEBI:60240"/>
    </cofactor>
</comment>
<comment type="subunit">
    <text evidence="4 10">Homotrimer.</text>
</comment>
<gene>
    <name evidence="11" type="ORF">SAMN05421829_10894</name>
</gene>
<dbReference type="CDD" id="cd16841">
    <property type="entry name" value="RraA_family"/>
    <property type="match status" value="1"/>
</dbReference>
<evidence type="ECO:0000256" key="5">
    <source>
        <dbReference type="ARBA" id="ARBA00022723"/>
    </source>
</evidence>
<comment type="cofactor">
    <cofactor evidence="9">
        <name>Mg(2+)</name>
        <dbReference type="ChEBI" id="CHEBI:18420"/>
    </cofactor>
</comment>
<evidence type="ECO:0000256" key="2">
    <source>
        <dbReference type="ARBA" id="ARBA00001968"/>
    </source>
</evidence>
<evidence type="ECO:0000256" key="9">
    <source>
        <dbReference type="PIRSR" id="PIRSR605493-1"/>
    </source>
</evidence>
<name>A0A1N6WVZ8_9RHOO</name>
<comment type="function">
    <text evidence="7 10">Catalyzes the aldol cleavage of 4-hydroxy-4-methyl-2-oxoglutarate (HMG) into 2 molecules of pyruvate. Also contains a secondary oxaloacetate (OAA) decarboxylase activity due to the common pyruvate enolate transition state formed following C-C bond cleavage in the retro-aldol and decarboxylation reactions.</text>
</comment>
<dbReference type="GO" id="GO:0046872">
    <property type="term" value="F:metal ion binding"/>
    <property type="evidence" value="ECO:0007669"/>
    <property type="project" value="UniProtKB-KW"/>
</dbReference>
<evidence type="ECO:0000256" key="1">
    <source>
        <dbReference type="ARBA" id="ARBA00001342"/>
    </source>
</evidence>
<dbReference type="InterPro" id="IPR005493">
    <property type="entry name" value="RraA/RraA-like"/>
</dbReference>
<dbReference type="STRING" id="34027.SAMN05421829_10894"/>
<dbReference type="PANTHER" id="PTHR33254">
    <property type="entry name" value="4-HYDROXY-4-METHYL-2-OXOGLUTARATE ALDOLASE 3-RELATED"/>
    <property type="match status" value="1"/>
</dbReference>
<comment type="catalytic activity">
    <reaction evidence="1 10">
        <text>4-hydroxy-4-methyl-2-oxoglutarate = 2 pyruvate</text>
        <dbReference type="Rhea" id="RHEA:22748"/>
        <dbReference type="ChEBI" id="CHEBI:15361"/>
        <dbReference type="ChEBI" id="CHEBI:58276"/>
        <dbReference type="EC" id="4.1.3.17"/>
    </reaction>
</comment>
<evidence type="ECO:0000256" key="4">
    <source>
        <dbReference type="ARBA" id="ARBA00011233"/>
    </source>
</evidence>
<dbReference type="AlphaFoldDB" id="A0A1N6WVZ8"/>
<dbReference type="Pfam" id="PF03737">
    <property type="entry name" value="RraA-like"/>
    <property type="match status" value="1"/>
</dbReference>
<dbReference type="EMBL" id="FTMD01000008">
    <property type="protein sequence ID" value="SIQ94191.1"/>
    <property type="molecule type" value="Genomic_DNA"/>
</dbReference>
<keyword evidence="9" id="KW-0460">Magnesium</keyword>
<accession>A0A1N6WVZ8</accession>
<dbReference type="InterPro" id="IPR010203">
    <property type="entry name" value="RraA"/>
</dbReference>
<keyword evidence="12" id="KW-1185">Reference proteome</keyword>
<dbReference type="EC" id="4.1.1.112" evidence="10"/>
<evidence type="ECO:0000256" key="7">
    <source>
        <dbReference type="ARBA" id="ARBA00025046"/>
    </source>
</evidence>
<protein>
    <recommendedName>
        <fullName evidence="10">4-hydroxy-4-methyl-2-oxoglutarate aldolase</fullName>
        <shortName evidence="10">HMG aldolase</shortName>
        <ecNumber evidence="10">4.1.1.112</ecNumber>
        <ecNumber evidence="10">4.1.3.17</ecNumber>
    </recommendedName>
    <alternativeName>
        <fullName evidence="10">Oxaloacetate decarboxylase</fullName>
    </alternativeName>
</protein>
<feature type="binding site" evidence="9">
    <location>
        <position position="97"/>
    </location>
    <ligand>
        <name>substrate</name>
    </ligand>
</feature>
<sequence>MEIQTADLCDAHEGKLRVVSPMFRSYGGRPAFGGEIATLKVFEDNSLVRTALEGPGKGRVLVIDGGASMRCALVGDQLALLGVKNGWAGVIVYGCIRDSKAIGGMDIGAFALGTHPQKSIKKGVGDRDLPVTFGGVTFVPGEFVYADEDGVVVSESPLL</sequence>
<evidence type="ECO:0000313" key="12">
    <source>
        <dbReference type="Proteomes" id="UP000186819"/>
    </source>
</evidence>
<evidence type="ECO:0000313" key="11">
    <source>
        <dbReference type="EMBL" id="SIQ94191.1"/>
    </source>
</evidence>
<evidence type="ECO:0000256" key="3">
    <source>
        <dbReference type="ARBA" id="ARBA00008621"/>
    </source>
</evidence>
<keyword evidence="5 9" id="KW-0479">Metal-binding</keyword>
<dbReference type="NCBIfam" id="NF006875">
    <property type="entry name" value="PRK09372.1"/>
    <property type="match status" value="1"/>
</dbReference>
<dbReference type="GO" id="GO:0047443">
    <property type="term" value="F:4-hydroxy-4-methyl-2-oxoglutarate aldolase activity"/>
    <property type="evidence" value="ECO:0007669"/>
    <property type="project" value="UniProtKB-EC"/>
</dbReference>
<dbReference type="PANTHER" id="PTHR33254:SF4">
    <property type="entry name" value="4-HYDROXY-4-METHYL-2-OXOGLUTARATE ALDOLASE 3-RELATED"/>
    <property type="match status" value="1"/>
</dbReference>